<dbReference type="InterPro" id="IPR006710">
    <property type="entry name" value="Glyco_hydro_43"/>
</dbReference>
<reference evidence="5 6" key="1">
    <citation type="submission" date="2018-06" db="EMBL/GenBank/DDBJ databases">
        <authorList>
            <consortium name="Pathogen Informatics"/>
            <person name="Doyle S."/>
        </authorList>
    </citation>
    <scope>NUCLEOTIDE SEQUENCE [LARGE SCALE GENOMIC DNA]</scope>
    <source>
        <strain evidence="5 6">NCTC10736</strain>
    </source>
</reference>
<dbReference type="EMBL" id="UGYV01000007">
    <property type="protein sequence ID" value="SUJ14844.1"/>
    <property type="molecule type" value="Genomic_DNA"/>
</dbReference>
<dbReference type="InterPro" id="IPR023296">
    <property type="entry name" value="Glyco_hydro_beta-prop_sf"/>
</dbReference>
<proteinExistence type="inferred from homology"/>
<dbReference type="SUPFAM" id="SSF75005">
    <property type="entry name" value="Arabinanase/levansucrase/invertase"/>
    <property type="match status" value="1"/>
</dbReference>
<dbReference type="GO" id="GO:0005975">
    <property type="term" value="P:carbohydrate metabolic process"/>
    <property type="evidence" value="ECO:0007669"/>
    <property type="project" value="InterPro"/>
</dbReference>
<dbReference type="EC" id="3.2.1.55" evidence="5"/>
<dbReference type="Gene3D" id="2.115.10.20">
    <property type="entry name" value="Glycosyl hydrolase domain, family 43"/>
    <property type="match status" value="1"/>
</dbReference>
<evidence type="ECO:0000313" key="5">
    <source>
        <dbReference type="EMBL" id="SUJ14844.1"/>
    </source>
</evidence>
<evidence type="ECO:0000256" key="3">
    <source>
        <dbReference type="ARBA" id="ARBA00022801"/>
    </source>
</evidence>
<evidence type="ECO:0000256" key="1">
    <source>
        <dbReference type="ARBA" id="ARBA00009865"/>
    </source>
</evidence>
<keyword evidence="4 5" id="KW-0326">Glycosidase</keyword>
<evidence type="ECO:0000256" key="2">
    <source>
        <dbReference type="ARBA" id="ARBA00022729"/>
    </source>
</evidence>
<gene>
    <name evidence="5" type="ORF">NCTC10736_04230</name>
</gene>
<keyword evidence="3 5" id="KW-0378">Hydrolase</keyword>
<protein>
    <submittedName>
        <fullName evidence="5">Alpha-N-arabinofuranosidase 2</fullName>
        <ecNumber evidence="5">3.2.1.55</ecNumber>
    </submittedName>
</protein>
<dbReference type="AlphaFoldDB" id="A0A380C844"/>
<evidence type="ECO:0000256" key="4">
    <source>
        <dbReference type="ARBA" id="ARBA00023295"/>
    </source>
</evidence>
<evidence type="ECO:0000313" key="6">
    <source>
        <dbReference type="Proteomes" id="UP000255061"/>
    </source>
</evidence>
<dbReference type="PANTHER" id="PTHR43817">
    <property type="entry name" value="GLYCOSYL HYDROLASE"/>
    <property type="match status" value="1"/>
</dbReference>
<sequence length="89" mass="10238">MDTFCLDATTFEHNGQLYYLWAQKAPDIQGNSNLYIAKMDTPDKISSTPVMLTKPEYPWEIKGFWVNEGPSVLKRHGKIFITYSASAYR</sequence>
<dbReference type="GO" id="GO:0046556">
    <property type="term" value="F:alpha-L-arabinofuranosidase activity"/>
    <property type="evidence" value="ECO:0007669"/>
    <property type="project" value="UniProtKB-EC"/>
</dbReference>
<dbReference type="PANTHER" id="PTHR43817:SF1">
    <property type="entry name" value="HYDROLASE, FAMILY 43, PUTATIVE (AFU_ORTHOLOGUE AFUA_3G01660)-RELATED"/>
    <property type="match status" value="1"/>
</dbReference>
<accession>A0A380C844</accession>
<name>A0A380C844_9GAMM</name>
<organism evidence="5 6">
    <name type="scientific">Shewanella morhuae</name>
    <dbReference type="NCBI Taxonomy" id="365591"/>
    <lineage>
        <taxon>Bacteria</taxon>
        <taxon>Pseudomonadati</taxon>
        <taxon>Pseudomonadota</taxon>
        <taxon>Gammaproteobacteria</taxon>
        <taxon>Alteromonadales</taxon>
        <taxon>Shewanellaceae</taxon>
        <taxon>Shewanella</taxon>
    </lineage>
</organism>
<dbReference type="Proteomes" id="UP000255061">
    <property type="component" value="Unassembled WGS sequence"/>
</dbReference>
<keyword evidence="2" id="KW-0732">Signal</keyword>
<comment type="similarity">
    <text evidence="1">Belongs to the glycosyl hydrolase 43 family.</text>
</comment>
<dbReference type="Pfam" id="PF04616">
    <property type="entry name" value="Glyco_hydro_43"/>
    <property type="match status" value="1"/>
</dbReference>